<feature type="compositionally biased region" description="Pro residues" evidence="6">
    <location>
        <begin position="404"/>
        <end position="418"/>
    </location>
</feature>
<proteinExistence type="predicted"/>
<evidence type="ECO:0000313" key="7">
    <source>
        <dbReference type="EMBL" id="KXS14301.1"/>
    </source>
</evidence>
<feature type="compositionally biased region" description="Polar residues" evidence="6">
    <location>
        <begin position="593"/>
        <end position="616"/>
    </location>
</feature>
<dbReference type="Proteomes" id="UP000070544">
    <property type="component" value="Unassembled WGS sequence"/>
</dbReference>
<keyword evidence="5" id="KW-0966">Cell projection</keyword>
<dbReference type="InterPro" id="IPR001611">
    <property type="entry name" value="Leu-rich_rpt"/>
</dbReference>
<dbReference type="PROSITE" id="PS51450">
    <property type="entry name" value="LRR"/>
    <property type="match status" value="1"/>
</dbReference>
<keyword evidence="8" id="KW-1185">Reference proteome</keyword>
<keyword evidence="4" id="KW-0969">Cilium</keyword>
<evidence type="ECO:0000256" key="4">
    <source>
        <dbReference type="ARBA" id="ARBA00023069"/>
    </source>
</evidence>
<keyword evidence="2" id="KW-0433">Leucine-rich repeat</keyword>
<comment type="subcellular location">
    <subcellularLocation>
        <location evidence="1">Cell projection</location>
        <location evidence="1">Cilium</location>
    </subcellularLocation>
</comment>
<feature type="region of interest" description="Disordered" evidence="6">
    <location>
        <begin position="473"/>
        <end position="515"/>
    </location>
</feature>
<keyword evidence="3" id="KW-0677">Repeat</keyword>
<evidence type="ECO:0000256" key="1">
    <source>
        <dbReference type="ARBA" id="ARBA00004138"/>
    </source>
</evidence>
<dbReference type="Gene3D" id="3.80.10.10">
    <property type="entry name" value="Ribonuclease Inhibitor"/>
    <property type="match status" value="1"/>
</dbReference>
<feature type="region of interest" description="Disordered" evidence="6">
    <location>
        <begin position="395"/>
        <end position="418"/>
    </location>
</feature>
<reference evidence="7 8" key="1">
    <citation type="journal article" date="2015" name="Genome Biol. Evol.">
        <title>Phylogenomic analyses indicate that early fungi evolved digesting cell walls of algal ancestors of land plants.</title>
        <authorList>
            <person name="Chang Y."/>
            <person name="Wang S."/>
            <person name="Sekimoto S."/>
            <person name="Aerts A.L."/>
            <person name="Choi C."/>
            <person name="Clum A."/>
            <person name="LaButti K.M."/>
            <person name="Lindquist E.A."/>
            <person name="Yee Ngan C."/>
            <person name="Ohm R.A."/>
            <person name="Salamov A.A."/>
            <person name="Grigoriev I.V."/>
            <person name="Spatafora J.W."/>
            <person name="Berbee M.L."/>
        </authorList>
    </citation>
    <scope>NUCLEOTIDE SEQUENCE [LARGE SCALE GENOMIC DNA]</scope>
    <source>
        <strain evidence="7 8">JEL478</strain>
    </source>
</reference>
<feature type="region of interest" description="Disordered" evidence="6">
    <location>
        <begin position="64"/>
        <end position="95"/>
    </location>
</feature>
<name>A0A139ABX2_GONPJ</name>
<gene>
    <name evidence="7" type="ORF">M427DRAFT_70744</name>
</gene>
<evidence type="ECO:0000313" key="8">
    <source>
        <dbReference type="Proteomes" id="UP000070544"/>
    </source>
</evidence>
<feature type="compositionally biased region" description="Polar residues" evidence="6">
    <location>
        <begin position="574"/>
        <end position="585"/>
    </location>
</feature>
<evidence type="ECO:0000256" key="2">
    <source>
        <dbReference type="ARBA" id="ARBA00022614"/>
    </source>
</evidence>
<evidence type="ECO:0008006" key="9">
    <source>
        <dbReference type="Google" id="ProtNLM"/>
    </source>
</evidence>
<organism evidence="7 8">
    <name type="scientific">Gonapodya prolifera (strain JEL478)</name>
    <name type="common">Monoblepharis prolifera</name>
    <dbReference type="NCBI Taxonomy" id="1344416"/>
    <lineage>
        <taxon>Eukaryota</taxon>
        <taxon>Fungi</taxon>
        <taxon>Fungi incertae sedis</taxon>
        <taxon>Chytridiomycota</taxon>
        <taxon>Chytridiomycota incertae sedis</taxon>
        <taxon>Monoblepharidomycetes</taxon>
        <taxon>Monoblepharidales</taxon>
        <taxon>Gonapodyaceae</taxon>
        <taxon>Gonapodya</taxon>
    </lineage>
</organism>
<protein>
    <recommendedName>
        <fullName evidence="9">L domain-like protein</fullName>
    </recommendedName>
</protein>
<evidence type="ECO:0000256" key="5">
    <source>
        <dbReference type="ARBA" id="ARBA00023273"/>
    </source>
</evidence>
<dbReference type="Pfam" id="PF13516">
    <property type="entry name" value="LRR_6"/>
    <property type="match status" value="2"/>
</dbReference>
<evidence type="ECO:0000256" key="3">
    <source>
        <dbReference type="ARBA" id="ARBA00022737"/>
    </source>
</evidence>
<evidence type="ECO:0000256" key="6">
    <source>
        <dbReference type="SAM" id="MobiDB-lite"/>
    </source>
</evidence>
<feature type="region of interest" description="Disordered" evidence="6">
    <location>
        <begin position="565"/>
        <end position="616"/>
    </location>
</feature>
<feature type="compositionally biased region" description="Polar residues" evidence="6">
    <location>
        <begin position="486"/>
        <end position="498"/>
    </location>
</feature>
<dbReference type="OrthoDB" id="433501at2759"/>
<dbReference type="InterPro" id="IPR050576">
    <property type="entry name" value="Cilia_flagella_integrity"/>
</dbReference>
<dbReference type="EMBL" id="KQ965770">
    <property type="protein sequence ID" value="KXS14301.1"/>
    <property type="molecule type" value="Genomic_DNA"/>
</dbReference>
<dbReference type="STRING" id="1344416.A0A139ABX2"/>
<accession>A0A139ABX2</accession>
<sequence length="616" mass="66384">MLQPESFSVTAALSDALDKSFGVTLQLTTSRGGDKQPRAACTPVAVLRYSNTIARDRARLDSKISLEDEQSVDSSSTRKAKPKPKEGSTKTNPFVATEADVDELSSEHLVDPYAQADLSWSDEAPRLKEIVHGHVEASSGFPAEPRYFIGTPHSSIGGKRNPHIDPGTQGLENVELSLAGNEIDDEGALGGRTPPKDAEVRLPQLTLKIECLSLVANRPAIDLLSPHLSLTTTYACSSLNRPPPLSHLVNLVHIGLSYNRISTLWHSTSATPQMQTKTNRCWVPPNLVSLDLSRNEITDVEQIRGLPLTTARKSLSVLNLQANPVSLHPHLSRLLSTWLPRLTHLNNVLVQKPDSTGEDGLDEVSMMKQVTFSIPSCAILPPPPPLAPLIWTSESKKRLSQTDKPPPPATNAALPPQPPEEICYSFRLSMFSGALLERPREVPEEANVSNPSAALPKLLPLDNARELLDPERNGLEALPSPAPGTASGSRPGSESSKAGAQVKKKDAPGKKPGKWTTEDVAAAYERTAVDGVEIARGVVLVADLLEGPDADVPLEELYPGVSPYQTIDRPPPTSSNGGVSITATATAGKKSARQGQANPNRTRKPTFQNSRTRPQW</sequence>
<dbReference type="SUPFAM" id="SSF52075">
    <property type="entry name" value="Outer arm dynein light chain 1"/>
    <property type="match status" value="1"/>
</dbReference>
<dbReference type="InterPro" id="IPR032675">
    <property type="entry name" value="LRR_dom_sf"/>
</dbReference>
<dbReference type="PANTHER" id="PTHR45973:SF9">
    <property type="entry name" value="LEUCINE-RICH REPEAT-CONTAINING PROTEIN 46"/>
    <property type="match status" value="1"/>
</dbReference>
<dbReference type="PANTHER" id="PTHR45973">
    <property type="entry name" value="PROTEIN PHOSPHATASE 1 REGULATORY SUBUNIT SDS22-RELATED"/>
    <property type="match status" value="1"/>
</dbReference>
<dbReference type="AlphaFoldDB" id="A0A139ABX2"/>